<dbReference type="PANTHER" id="PTHR22809">
    <property type="entry name" value="METHYLTRANSFERASE-RELATED"/>
    <property type="match status" value="1"/>
</dbReference>
<evidence type="ECO:0000313" key="5">
    <source>
        <dbReference type="EnsemblMetazoa" id="XP_050501385.1"/>
    </source>
</evidence>
<evidence type="ECO:0000313" key="7">
    <source>
        <dbReference type="RefSeq" id="XP_028146610.1"/>
    </source>
</evidence>
<dbReference type="Proteomes" id="UP001652700">
    <property type="component" value="Unplaced"/>
</dbReference>
<dbReference type="RefSeq" id="XP_028146610.1">
    <property type="nucleotide sequence ID" value="XM_028290809.1"/>
</dbReference>
<proteinExistence type="inferred from homology"/>
<dbReference type="CDD" id="cd02440">
    <property type="entry name" value="AdoMet_MTases"/>
    <property type="match status" value="1"/>
</dbReference>
<keyword evidence="3 4" id="KW-0808">Transferase</keyword>
<dbReference type="InterPro" id="IPR029063">
    <property type="entry name" value="SAM-dependent_MTases_sf"/>
</dbReference>
<reference evidence="5" key="2">
    <citation type="submission" date="2025-05" db="UniProtKB">
        <authorList>
            <consortium name="EnsemblMetazoa"/>
        </authorList>
    </citation>
    <scope>IDENTIFICATION</scope>
</reference>
<evidence type="ECO:0000256" key="4">
    <source>
        <dbReference type="PIRNR" id="PIRNR037755"/>
    </source>
</evidence>
<dbReference type="EnsemblMetazoa" id="XM_050645428.1">
    <property type="protein sequence ID" value="XP_050501385.1"/>
    <property type="gene ID" value="LOC126881259"/>
</dbReference>
<reference evidence="7" key="1">
    <citation type="submission" date="2025-04" db="UniProtKB">
        <authorList>
            <consortium name="RefSeq"/>
        </authorList>
    </citation>
    <scope>IDENTIFICATION</scope>
    <source>
        <tissue evidence="7">Whole insect</tissue>
    </source>
</reference>
<dbReference type="InParanoid" id="A0A6P7GS21"/>
<evidence type="ECO:0000313" key="6">
    <source>
        <dbReference type="Proteomes" id="UP001652700"/>
    </source>
</evidence>
<evidence type="ECO:0000256" key="1">
    <source>
        <dbReference type="ARBA" id="ARBA00009725"/>
    </source>
</evidence>
<dbReference type="SUPFAM" id="SSF53335">
    <property type="entry name" value="S-adenosyl-L-methionine-dependent methyltransferases"/>
    <property type="match status" value="1"/>
</dbReference>
<dbReference type="PIRSF" id="PIRSF037755">
    <property type="entry name" value="Mettl2_prd"/>
    <property type="match status" value="1"/>
</dbReference>
<sequence>MLRMFLSTMHGMNKISLLYKLVSFSRFCSTRYRKKPKYGSRYLTDKSDIFSFNAWDDVEWDENQEKEAQNKVNANSVIKFTQDDIHKYESEADKYWNAFYDIHTNRFFKDRHWLFTEFPELNDNSSEEKKIFEIGCGVGNTIFPILQYSTNKNLKVYGSDFSSKAIQILKESPEYDTERCIAFELDATEQIWKVPFDENSMDVIVLIFVLSAINPDKFEQVLKNIYKFLKPGGLVLFRDYGRYDMAQLRFKPGRSLGDNFYARGDGTRVYFFTQDEIKQMFEGSGFQEVENRADRRLQVNRGKLLKMYRVWIQAKYQKPK</sequence>
<accession>A0A6P7GS21</accession>
<evidence type="ECO:0000256" key="3">
    <source>
        <dbReference type="ARBA" id="ARBA00022679"/>
    </source>
</evidence>
<dbReference type="PANTHER" id="PTHR22809:SF11">
    <property type="entry name" value="TRNA N(3)-METHYLCYTIDINE METHYLTRANSFERASE METTL2"/>
    <property type="match status" value="1"/>
</dbReference>
<dbReference type="EC" id="2.1.1.-" evidence="4"/>
<dbReference type="AlphaFoldDB" id="A0A6P7GS21"/>
<comment type="similarity">
    <text evidence="1 4">Belongs to the methyltransferase superfamily. METL family.</text>
</comment>
<dbReference type="Gene3D" id="3.40.50.150">
    <property type="entry name" value="Vaccinia Virus protein VP39"/>
    <property type="match status" value="1"/>
</dbReference>
<dbReference type="GO" id="GO:0052735">
    <property type="term" value="F:tRNA (cytidine-3-)-methyltransferase activity"/>
    <property type="evidence" value="ECO:0007669"/>
    <property type="project" value="TreeGrafter"/>
</dbReference>
<dbReference type="Pfam" id="PF13489">
    <property type="entry name" value="Methyltransf_23"/>
    <property type="match status" value="1"/>
</dbReference>
<comment type="function">
    <text evidence="4">S-adenosyl-L-methionine-dependent methyltransferase.</text>
</comment>
<evidence type="ECO:0000256" key="2">
    <source>
        <dbReference type="ARBA" id="ARBA00022603"/>
    </source>
</evidence>
<dbReference type="OrthoDB" id="417697at2759"/>
<keyword evidence="6" id="KW-1185">Reference proteome</keyword>
<dbReference type="InterPro" id="IPR026113">
    <property type="entry name" value="METTL2/6/8-like"/>
</dbReference>
<name>A0A6P7GS21_DIAVI</name>
<organism evidence="7">
    <name type="scientific">Diabrotica virgifera virgifera</name>
    <name type="common">western corn rootworm</name>
    <dbReference type="NCBI Taxonomy" id="50390"/>
    <lineage>
        <taxon>Eukaryota</taxon>
        <taxon>Metazoa</taxon>
        <taxon>Ecdysozoa</taxon>
        <taxon>Arthropoda</taxon>
        <taxon>Hexapoda</taxon>
        <taxon>Insecta</taxon>
        <taxon>Pterygota</taxon>
        <taxon>Neoptera</taxon>
        <taxon>Endopterygota</taxon>
        <taxon>Coleoptera</taxon>
        <taxon>Polyphaga</taxon>
        <taxon>Cucujiformia</taxon>
        <taxon>Chrysomeloidea</taxon>
        <taxon>Chrysomelidae</taxon>
        <taxon>Galerucinae</taxon>
        <taxon>Diabroticina</taxon>
        <taxon>Diabroticites</taxon>
        <taxon>Diabrotica</taxon>
    </lineage>
</organism>
<keyword evidence="2 4" id="KW-0489">Methyltransferase</keyword>
<dbReference type="FunFam" id="3.40.50.150:FF:000298">
    <property type="entry name" value="Methyltransferase-like protein"/>
    <property type="match status" value="1"/>
</dbReference>
<gene>
    <name evidence="7" type="primary">LOC114340082</name>
</gene>
<protein>
    <recommendedName>
        <fullName evidence="4">tRNA N(3)-methylcytidine methyltransferase</fullName>
        <ecNumber evidence="4">2.1.1.-</ecNumber>
    </recommendedName>
</protein>
<dbReference type="FunCoup" id="A0A6P7GS21">
    <property type="interactions" value="792"/>
</dbReference>
<dbReference type="GO" id="GO:0032259">
    <property type="term" value="P:methylation"/>
    <property type="evidence" value="ECO:0007669"/>
    <property type="project" value="UniProtKB-KW"/>
</dbReference>